<dbReference type="RefSeq" id="WP_126718851.1">
    <property type="nucleotide sequence ID" value="NZ_RWJF01000001.1"/>
</dbReference>
<feature type="compositionally biased region" description="Basic and acidic residues" evidence="1">
    <location>
        <begin position="85"/>
        <end position="98"/>
    </location>
</feature>
<dbReference type="EMBL" id="RWJF01000001">
    <property type="protein sequence ID" value="RST31018.1"/>
    <property type="molecule type" value="Genomic_DNA"/>
</dbReference>
<evidence type="ECO:0000313" key="3">
    <source>
        <dbReference type="Proteomes" id="UP000274661"/>
    </source>
</evidence>
<sequence length="219" mass="22016">MADTNQMPEGTDTIIEGAGAPRSSTTGNTSNTDVSGQGAAIGAASGSDLEGDLIVSDTDRTTPARTSNSSSTSSSSSSSSGGIRESLKSGGDKLKSEVSTRTYGLVGQGLERGSDALQNVSALINDTVAGIEDKLGPQYADYARSAATSLQSAATNLGGKDPEELIDDVRELVRKSPGVALTGAAILGFALVRLVKAGNEAGTSGTRSSSNRAPSVDND</sequence>
<feature type="compositionally biased region" description="Low complexity" evidence="1">
    <location>
        <begin position="66"/>
        <end position="80"/>
    </location>
</feature>
<reference evidence="2 3" key="1">
    <citation type="submission" date="2018-12" db="EMBL/GenBank/DDBJ databases">
        <title>Sphingomonas sp. HMF7854 Genome sequencing and assembly.</title>
        <authorList>
            <person name="Cha I."/>
            <person name="Kang H."/>
            <person name="Kim H."/>
            <person name="Kang J."/>
            <person name="Joh K."/>
        </authorList>
    </citation>
    <scope>NUCLEOTIDE SEQUENCE [LARGE SCALE GENOMIC DNA]</scope>
    <source>
        <strain evidence="2 3">HMF7854</strain>
    </source>
</reference>
<accession>A0A429VAP2</accession>
<feature type="region of interest" description="Disordered" evidence="1">
    <location>
        <begin position="200"/>
        <end position="219"/>
    </location>
</feature>
<evidence type="ECO:0000256" key="1">
    <source>
        <dbReference type="SAM" id="MobiDB-lite"/>
    </source>
</evidence>
<feature type="compositionally biased region" description="Polar residues" evidence="1">
    <location>
        <begin position="22"/>
        <end position="34"/>
    </location>
</feature>
<name>A0A429VAP2_9SPHN</name>
<organism evidence="2 3">
    <name type="scientific">Sphingomonas ginkgonis</name>
    <dbReference type="NCBI Taxonomy" id="2315330"/>
    <lineage>
        <taxon>Bacteria</taxon>
        <taxon>Pseudomonadati</taxon>
        <taxon>Pseudomonadota</taxon>
        <taxon>Alphaproteobacteria</taxon>
        <taxon>Sphingomonadales</taxon>
        <taxon>Sphingomonadaceae</taxon>
        <taxon>Sphingomonas</taxon>
    </lineage>
</organism>
<protein>
    <submittedName>
        <fullName evidence="2">Uncharacterized protein</fullName>
    </submittedName>
</protein>
<dbReference type="OrthoDB" id="7426580at2"/>
<dbReference type="AlphaFoldDB" id="A0A429VAP2"/>
<comment type="caution">
    <text evidence="2">The sequence shown here is derived from an EMBL/GenBank/DDBJ whole genome shotgun (WGS) entry which is preliminary data.</text>
</comment>
<feature type="compositionally biased region" description="Low complexity" evidence="1">
    <location>
        <begin position="35"/>
        <end position="47"/>
    </location>
</feature>
<evidence type="ECO:0000313" key="2">
    <source>
        <dbReference type="EMBL" id="RST31018.1"/>
    </source>
</evidence>
<gene>
    <name evidence="2" type="ORF">HMF7854_09340</name>
</gene>
<keyword evidence="3" id="KW-1185">Reference proteome</keyword>
<feature type="region of interest" description="Disordered" evidence="1">
    <location>
        <begin position="1"/>
        <end position="98"/>
    </location>
</feature>
<feature type="compositionally biased region" description="Polar residues" evidence="1">
    <location>
        <begin position="201"/>
        <end position="213"/>
    </location>
</feature>
<dbReference type="Proteomes" id="UP000274661">
    <property type="component" value="Unassembled WGS sequence"/>
</dbReference>
<proteinExistence type="predicted"/>